<comment type="caution">
    <text evidence="1">The sequence shown here is derived from an EMBL/GenBank/DDBJ whole genome shotgun (WGS) entry which is preliminary data.</text>
</comment>
<dbReference type="RefSeq" id="WP_152266084.1">
    <property type="nucleotide sequence ID" value="NZ_VOKX01000132.1"/>
</dbReference>
<evidence type="ECO:0000313" key="1">
    <source>
        <dbReference type="EMBL" id="KAB7833530.1"/>
    </source>
</evidence>
<reference evidence="1 2" key="1">
    <citation type="journal article" date="2019" name="Microb. Cell Fact.">
        <title>Exploring novel herbicidin analogues by transcriptional regulator overexpression and MS/MS molecular networking.</title>
        <authorList>
            <person name="Shi Y."/>
            <person name="Gu R."/>
            <person name="Li Y."/>
            <person name="Wang X."/>
            <person name="Ren W."/>
            <person name="Li X."/>
            <person name="Wang L."/>
            <person name="Xie Y."/>
            <person name="Hong B."/>
        </authorList>
    </citation>
    <scope>NUCLEOTIDE SEQUENCE [LARGE SCALE GENOMIC DNA]</scope>
    <source>
        <strain evidence="1 2">US-43</strain>
    </source>
</reference>
<dbReference type="Proteomes" id="UP000327000">
    <property type="component" value="Unassembled WGS sequence"/>
</dbReference>
<accession>A0A5N5VZD5</accession>
<keyword evidence="2" id="KW-1185">Reference proteome</keyword>
<dbReference type="EMBL" id="VOKX01000132">
    <property type="protein sequence ID" value="KAB7833530.1"/>
    <property type="molecule type" value="Genomic_DNA"/>
</dbReference>
<dbReference type="AlphaFoldDB" id="A0A5N5VZD5"/>
<protein>
    <submittedName>
        <fullName evidence="1">Uncharacterized protein</fullName>
    </submittedName>
</protein>
<dbReference type="OrthoDB" id="3959097at2"/>
<name>A0A5N5VZD5_STRMB</name>
<gene>
    <name evidence="1" type="ORF">FRZ00_33320</name>
</gene>
<sequence>MSETTVTTAVELLPLPESWTVPEGWKRHVLPVDPDNVDSPLSRRGYEASAHYTLDVERRQVSVHLVTDEARHRNVELGESIAPFTLFRSSVVPSRLDLGALTLRYHLEMATAETINSLLAETEPLVRELLDHLVPVPGTGAKDWTPRAFDAARRLRHLIDRRPYRGTEYDFPHAQGSYVVAAGDFFQVFPSLVQHEWAEATGEALERAIEGVHQAALRITAVEHLERLIPVTLTGKKLPDGQYGPVTSVIIVGTRAWLHTYRQQQAGDLTPMDTARWDGAPGHALHVQDDSSDADLQAVAERALRDAAGQGIKLLGVDSWAENLRAERRTAVRRQLEALGADIGEMEKSLKPMKQRRKVLVTRVLGWDEQDTDSSLGRLAGMSHTAVGDIREALAKDDTE</sequence>
<proteinExistence type="predicted"/>
<evidence type="ECO:0000313" key="2">
    <source>
        <dbReference type="Proteomes" id="UP000327000"/>
    </source>
</evidence>
<organism evidence="1 2">
    <name type="scientific">Streptomyces mobaraensis</name>
    <name type="common">Streptoverticillium mobaraense</name>
    <dbReference type="NCBI Taxonomy" id="35621"/>
    <lineage>
        <taxon>Bacteria</taxon>
        <taxon>Bacillati</taxon>
        <taxon>Actinomycetota</taxon>
        <taxon>Actinomycetes</taxon>
        <taxon>Kitasatosporales</taxon>
        <taxon>Streptomycetaceae</taxon>
        <taxon>Streptomyces</taxon>
    </lineage>
</organism>